<name>A0A8T0XF96_PANVG</name>
<sequence>MISFPLVRGGLDGHGLIREHALEVVDELLGLAGAEVRVRVLVVPDEDRLPVLDG</sequence>
<comment type="caution">
    <text evidence="1">The sequence shown here is derived from an EMBL/GenBank/DDBJ whole genome shotgun (WGS) entry which is preliminary data.</text>
</comment>
<dbReference type="Proteomes" id="UP000823388">
    <property type="component" value="Chromosome 1K"/>
</dbReference>
<organism evidence="1 2">
    <name type="scientific">Panicum virgatum</name>
    <name type="common">Blackwell switchgrass</name>
    <dbReference type="NCBI Taxonomy" id="38727"/>
    <lineage>
        <taxon>Eukaryota</taxon>
        <taxon>Viridiplantae</taxon>
        <taxon>Streptophyta</taxon>
        <taxon>Embryophyta</taxon>
        <taxon>Tracheophyta</taxon>
        <taxon>Spermatophyta</taxon>
        <taxon>Magnoliopsida</taxon>
        <taxon>Liliopsida</taxon>
        <taxon>Poales</taxon>
        <taxon>Poaceae</taxon>
        <taxon>PACMAD clade</taxon>
        <taxon>Panicoideae</taxon>
        <taxon>Panicodae</taxon>
        <taxon>Paniceae</taxon>
        <taxon>Panicinae</taxon>
        <taxon>Panicum</taxon>
        <taxon>Panicum sect. Hiantes</taxon>
    </lineage>
</organism>
<protein>
    <submittedName>
        <fullName evidence="1">Uncharacterized protein</fullName>
    </submittedName>
</protein>
<accession>A0A8T0XF96</accession>
<evidence type="ECO:0000313" key="2">
    <source>
        <dbReference type="Proteomes" id="UP000823388"/>
    </source>
</evidence>
<proteinExistence type="predicted"/>
<dbReference type="AlphaFoldDB" id="A0A8T0XF96"/>
<reference evidence="1 2" key="1">
    <citation type="submission" date="2020-05" db="EMBL/GenBank/DDBJ databases">
        <title>WGS assembly of Panicum virgatum.</title>
        <authorList>
            <person name="Lovell J.T."/>
            <person name="Jenkins J."/>
            <person name="Shu S."/>
            <person name="Juenger T.E."/>
            <person name="Schmutz J."/>
        </authorList>
    </citation>
    <scope>NUCLEOTIDE SEQUENCE [LARGE SCALE GENOMIC DNA]</scope>
    <source>
        <strain evidence="2">cv. AP13</strain>
    </source>
</reference>
<evidence type="ECO:0000313" key="1">
    <source>
        <dbReference type="EMBL" id="KAG2658005.1"/>
    </source>
</evidence>
<keyword evidence="2" id="KW-1185">Reference proteome</keyword>
<gene>
    <name evidence="1" type="ORF">PVAP13_1KG213010</name>
</gene>
<dbReference type="EMBL" id="CM029037">
    <property type="protein sequence ID" value="KAG2658005.1"/>
    <property type="molecule type" value="Genomic_DNA"/>
</dbReference>